<dbReference type="GO" id="GO:0005886">
    <property type="term" value="C:plasma membrane"/>
    <property type="evidence" value="ECO:0007669"/>
    <property type="project" value="TreeGrafter"/>
</dbReference>
<name>A0A1M6KL85_9CLOT</name>
<accession>A0A1M6KL85</accession>
<dbReference type="InterPro" id="IPR050515">
    <property type="entry name" value="Beta-lactam/transpept"/>
</dbReference>
<keyword evidence="7" id="KW-1185">Reference proteome</keyword>
<proteinExistence type="inferred from homology"/>
<organism evidence="6 7">
    <name type="scientific">Clostridium amylolyticum</name>
    <dbReference type="NCBI Taxonomy" id="1121298"/>
    <lineage>
        <taxon>Bacteria</taxon>
        <taxon>Bacillati</taxon>
        <taxon>Bacillota</taxon>
        <taxon>Clostridia</taxon>
        <taxon>Eubacteriales</taxon>
        <taxon>Clostridiaceae</taxon>
        <taxon>Clostridium</taxon>
    </lineage>
</organism>
<evidence type="ECO:0000259" key="5">
    <source>
        <dbReference type="PROSITE" id="PS51178"/>
    </source>
</evidence>
<protein>
    <submittedName>
        <fullName evidence="6">Stage V sporulation protein D (Sporulation-specific penicillin-binding protein)</fullName>
    </submittedName>
</protein>
<dbReference type="InterPro" id="IPR036138">
    <property type="entry name" value="PBP_dimer_sf"/>
</dbReference>
<dbReference type="STRING" id="1121298.SAMN05444401_3404"/>
<keyword evidence="4" id="KW-0812">Transmembrane</keyword>
<dbReference type="InterPro" id="IPR005311">
    <property type="entry name" value="PBP_dimer"/>
</dbReference>
<dbReference type="SUPFAM" id="SSF54184">
    <property type="entry name" value="Penicillin-binding protein 2x (pbp-2x), c-terminal domain"/>
    <property type="match status" value="2"/>
</dbReference>
<dbReference type="GO" id="GO:0008658">
    <property type="term" value="F:penicillin binding"/>
    <property type="evidence" value="ECO:0007669"/>
    <property type="project" value="InterPro"/>
</dbReference>
<evidence type="ECO:0000313" key="7">
    <source>
        <dbReference type="Proteomes" id="UP000184080"/>
    </source>
</evidence>
<dbReference type="RefSeq" id="WP_143148633.1">
    <property type="nucleotide sequence ID" value="NZ_FQZO01000006.1"/>
</dbReference>
<dbReference type="SMART" id="SM00740">
    <property type="entry name" value="PASTA"/>
    <property type="match status" value="2"/>
</dbReference>
<evidence type="ECO:0000256" key="2">
    <source>
        <dbReference type="ARBA" id="ARBA00007171"/>
    </source>
</evidence>
<dbReference type="AlphaFoldDB" id="A0A1M6KL85"/>
<dbReference type="Proteomes" id="UP000184080">
    <property type="component" value="Unassembled WGS sequence"/>
</dbReference>
<dbReference type="PANTHER" id="PTHR30627">
    <property type="entry name" value="PEPTIDOGLYCAN D,D-TRANSPEPTIDASE"/>
    <property type="match status" value="1"/>
</dbReference>
<dbReference type="InterPro" id="IPR001460">
    <property type="entry name" value="PCN-bd_Tpept"/>
</dbReference>
<comment type="subcellular location">
    <subcellularLocation>
        <location evidence="1">Membrane</location>
    </subcellularLocation>
</comment>
<dbReference type="PROSITE" id="PS51178">
    <property type="entry name" value="PASTA"/>
    <property type="match status" value="2"/>
</dbReference>
<dbReference type="CDD" id="cd06575">
    <property type="entry name" value="PASTA_Pbp2x-like_2"/>
    <property type="match status" value="1"/>
</dbReference>
<comment type="similarity">
    <text evidence="2">Belongs to the transpeptidase family.</text>
</comment>
<dbReference type="Gene3D" id="3.30.10.20">
    <property type="match status" value="2"/>
</dbReference>
<dbReference type="Pfam" id="PF00905">
    <property type="entry name" value="Transpeptidase"/>
    <property type="match status" value="1"/>
</dbReference>
<dbReference type="CDD" id="cd06576">
    <property type="entry name" value="PASTA_Pbp2x-like_1"/>
    <property type="match status" value="1"/>
</dbReference>
<evidence type="ECO:0000256" key="4">
    <source>
        <dbReference type="SAM" id="Phobius"/>
    </source>
</evidence>
<evidence type="ECO:0000256" key="1">
    <source>
        <dbReference type="ARBA" id="ARBA00004370"/>
    </source>
</evidence>
<evidence type="ECO:0000313" key="6">
    <source>
        <dbReference type="EMBL" id="SHJ59685.1"/>
    </source>
</evidence>
<dbReference type="EMBL" id="FQZO01000006">
    <property type="protein sequence ID" value="SHJ59685.1"/>
    <property type="molecule type" value="Genomic_DNA"/>
</dbReference>
<dbReference type="GO" id="GO:0071555">
    <property type="term" value="P:cell wall organization"/>
    <property type="evidence" value="ECO:0007669"/>
    <property type="project" value="TreeGrafter"/>
</dbReference>
<keyword evidence="3 4" id="KW-0472">Membrane</keyword>
<dbReference type="OrthoDB" id="9804124at2"/>
<evidence type="ECO:0000256" key="3">
    <source>
        <dbReference type="ARBA" id="ARBA00023136"/>
    </source>
</evidence>
<reference evidence="6 7" key="1">
    <citation type="submission" date="2016-11" db="EMBL/GenBank/DDBJ databases">
        <authorList>
            <person name="Jaros S."/>
            <person name="Januszkiewicz K."/>
            <person name="Wedrychowicz H."/>
        </authorList>
    </citation>
    <scope>NUCLEOTIDE SEQUENCE [LARGE SCALE GENOMIC DNA]</scope>
    <source>
        <strain evidence="6 7">DSM 21864</strain>
    </source>
</reference>
<dbReference type="Gene3D" id="3.30.450.330">
    <property type="match status" value="1"/>
</dbReference>
<feature type="domain" description="PASTA" evidence="5">
    <location>
        <begin position="672"/>
        <end position="730"/>
    </location>
</feature>
<dbReference type="InterPro" id="IPR012338">
    <property type="entry name" value="Beta-lactam/transpept-like"/>
</dbReference>
<dbReference type="SUPFAM" id="SSF56519">
    <property type="entry name" value="Penicillin binding protein dimerisation domain"/>
    <property type="match status" value="1"/>
</dbReference>
<keyword evidence="4" id="KW-1133">Transmembrane helix</keyword>
<dbReference type="Gene3D" id="3.40.710.10">
    <property type="entry name" value="DD-peptidase/beta-lactamase superfamily"/>
    <property type="match status" value="1"/>
</dbReference>
<feature type="domain" description="PASTA" evidence="5">
    <location>
        <begin position="603"/>
        <end position="667"/>
    </location>
</feature>
<feature type="transmembrane region" description="Helical" evidence="4">
    <location>
        <begin position="20"/>
        <end position="41"/>
    </location>
</feature>
<dbReference type="Gene3D" id="3.90.1310.10">
    <property type="entry name" value="Penicillin-binding protein 2a (Domain 2)"/>
    <property type="match status" value="1"/>
</dbReference>
<dbReference type="SUPFAM" id="SSF56601">
    <property type="entry name" value="beta-lactamase/transpeptidase-like"/>
    <property type="match status" value="1"/>
</dbReference>
<dbReference type="Pfam" id="PF03717">
    <property type="entry name" value="PBP_dimer"/>
    <property type="match status" value="1"/>
</dbReference>
<dbReference type="InterPro" id="IPR011927">
    <property type="entry name" value="SpoVD_pbp"/>
</dbReference>
<dbReference type="PANTHER" id="PTHR30627:SF1">
    <property type="entry name" value="PEPTIDOGLYCAN D,D-TRANSPEPTIDASE FTSI"/>
    <property type="match status" value="1"/>
</dbReference>
<dbReference type="NCBIfam" id="TIGR02214">
    <property type="entry name" value="spoVD_pbp"/>
    <property type="match status" value="1"/>
</dbReference>
<dbReference type="Pfam" id="PF03793">
    <property type="entry name" value="PASTA"/>
    <property type="match status" value="2"/>
</dbReference>
<sequence>MAGKQHKDKGITRRRMMISLMGITVLFIFLIVRLMYLMLIAGPKYKAMAQEQWTSRVIIDAKRGRILDTNYNELAVSGNVYRVDLDLNAIKNYIANYNEKNKDKKISNENIASSIGEAVGMDKFEVLKKLESKLPSGLPMQSAILARRIEKPQADKLKALKINGILISPDTMRFYPNKNFLAHVLGVTDNDGKGLTGLEYMYQDVLKGTPGVRLAEIDRRSEELPYTISEYTKPVEGKDLVTTIDEQIQFFAEKAANQALIDNKAKAVTVVVMDPKTGEVLALVNKPDYDPNNPRQGAADYNELQKIWRNRAVSDTFEPGSIFKVITAAGAMQEGVVSDKDVFTCGGSTTIANRTIKCWKAGGHGSQHFSDIIKNSCNIGFIQLGQKLGKENLSKYIKLFGFGQKSGVDLPGEATGIIRPLEKMSEVDLATISFGQANTVSTMQFMAAFNAVANNGVWIKPHLMKEIIHTDENGTRIIDKKFEDYGKKQLVDENNTKLLRTYLERVVTEGSAKKALIEGYHIGGKTGTAQKVIDGRYAPGKYISSFVGMAPIDDPKITMMVTIDEPNSGEYYAGQIAAPVAKIVFNDIFNYLSIKSDSTAEGTANSLLKDVVIPDVRGMKKDEAVKNLKKDNLNYDIDGTGEIIVDISPKPGYSVKEGSKINLYLGNSSNYNKEVVVPDLKGYSKQGALDLLSKINLKASITGEGMVTEQNIKPNEFVKKGTTIELILDHEVGD</sequence>
<dbReference type="InterPro" id="IPR005543">
    <property type="entry name" value="PASTA_dom"/>
</dbReference>
<gene>
    <name evidence="6" type="ORF">SAMN05444401_3404</name>
</gene>